<keyword evidence="3" id="KW-0808">Transferase</keyword>
<feature type="non-terminal residue" evidence="9">
    <location>
        <position position="1"/>
    </location>
</feature>
<evidence type="ECO:0000256" key="5">
    <source>
        <dbReference type="ARBA" id="ARBA00022777"/>
    </source>
</evidence>
<keyword evidence="2" id="KW-0723">Serine/threonine-protein kinase</keyword>
<dbReference type="EMBL" id="OC956902">
    <property type="protein sequence ID" value="CAD7664929.1"/>
    <property type="molecule type" value="Genomic_DNA"/>
</dbReference>
<accession>A0A7R9R037</accession>
<evidence type="ECO:0000259" key="8">
    <source>
        <dbReference type="PROSITE" id="PS50011"/>
    </source>
</evidence>
<reference evidence="9" key="1">
    <citation type="submission" date="2020-11" db="EMBL/GenBank/DDBJ databases">
        <authorList>
            <person name="Tran Van P."/>
        </authorList>
    </citation>
    <scope>NUCLEOTIDE SEQUENCE</scope>
</reference>
<dbReference type="InterPro" id="IPR017441">
    <property type="entry name" value="Protein_kinase_ATP_BS"/>
</dbReference>
<evidence type="ECO:0000256" key="4">
    <source>
        <dbReference type="ARBA" id="ARBA00022741"/>
    </source>
</evidence>
<sequence>MWDPNDTHITETIHPSDLQLSHVLGKGGFGQVRKGVWRGRHVVVKQTEKSKEKYFTNEWTKLSRVSHQNIVKLLATDKSFLWLVMEFAEGGSLWTGM</sequence>
<dbReference type="EMBL" id="CAJPVJ010042077">
    <property type="protein sequence ID" value="CAG2182066.1"/>
    <property type="molecule type" value="Genomic_DNA"/>
</dbReference>
<gene>
    <name evidence="9" type="ORF">ONB1V03_LOCUS21487</name>
</gene>
<organism evidence="9">
    <name type="scientific">Oppiella nova</name>
    <dbReference type="NCBI Taxonomy" id="334625"/>
    <lineage>
        <taxon>Eukaryota</taxon>
        <taxon>Metazoa</taxon>
        <taxon>Ecdysozoa</taxon>
        <taxon>Arthropoda</taxon>
        <taxon>Chelicerata</taxon>
        <taxon>Arachnida</taxon>
        <taxon>Acari</taxon>
        <taxon>Acariformes</taxon>
        <taxon>Sarcoptiformes</taxon>
        <taxon>Oribatida</taxon>
        <taxon>Brachypylina</taxon>
        <taxon>Oppioidea</taxon>
        <taxon>Oppiidae</taxon>
        <taxon>Oppiella</taxon>
    </lineage>
</organism>
<feature type="domain" description="Protein kinase" evidence="8">
    <location>
        <begin position="18"/>
        <end position="97"/>
    </location>
</feature>
<dbReference type="PROSITE" id="PS00107">
    <property type="entry name" value="PROTEIN_KINASE_ATP"/>
    <property type="match status" value="1"/>
</dbReference>
<dbReference type="Gene3D" id="3.30.200.20">
    <property type="entry name" value="Phosphorylase Kinase, domain 1"/>
    <property type="match status" value="1"/>
</dbReference>
<dbReference type="InterPro" id="IPR001245">
    <property type="entry name" value="Ser-Thr/Tyr_kinase_cat_dom"/>
</dbReference>
<keyword evidence="10" id="KW-1185">Reference proteome</keyword>
<evidence type="ECO:0000313" key="9">
    <source>
        <dbReference type="EMBL" id="CAD7664929.1"/>
    </source>
</evidence>
<keyword evidence="5" id="KW-0418">Kinase</keyword>
<dbReference type="PROSITE" id="PS50011">
    <property type="entry name" value="PROTEIN_KINASE_DOM"/>
    <property type="match status" value="1"/>
</dbReference>
<evidence type="ECO:0000256" key="6">
    <source>
        <dbReference type="ARBA" id="ARBA00022840"/>
    </source>
</evidence>
<evidence type="ECO:0000256" key="2">
    <source>
        <dbReference type="ARBA" id="ARBA00022527"/>
    </source>
</evidence>
<feature type="binding site" evidence="7">
    <location>
        <position position="45"/>
    </location>
    <ligand>
        <name>ATP</name>
        <dbReference type="ChEBI" id="CHEBI:30616"/>
    </ligand>
</feature>
<proteinExistence type="inferred from homology"/>
<comment type="similarity">
    <text evidence="1">Belongs to the protein kinase superfamily. STE Ser/Thr protein kinase family. MAP kinase kinase kinase subfamily.</text>
</comment>
<dbReference type="PANTHER" id="PTHR46716">
    <property type="entry name" value="MITOGEN-ACTIVATED PROTEIN KINASE KINASE KINASE 7"/>
    <property type="match status" value="1"/>
</dbReference>
<dbReference type="GO" id="GO:0004709">
    <property type="term" value="F:MAP kinase kinase kinase activity"/>
    <property type="evidence" value="ECO:0007669"/>
    <property type="project" value="TreeGrafter"/>
</dbReference>
<dbReference type="PANTHER" id="PTHR46716:SF1">
    <property type="entry name" value="MITOGEN-ACTIVATED PROTEIN KINASE KINASE KINASE 7"/>
    <property type="match status" value="1"/>
</dbReference>
<evidence type="ECO:0000256" key="1">
    <source>
        <dbReference type="ARBA" id="ARBA00006529"/>
    </source>
</evidence>
<evidence type="ECO:0000313" key="10">
    <source>
        <dbReference type="Proteomes" id="UP000728032"/>
    </source>
</evidence>
<dbReference type="OrthoDB" id="6414404at2759"/>
<dbReference type="GO" id="GO:0043123">
    <property type="term" value="P:positive regulation of canonical NF-kappaB signal transduction"/>
    <property type="evidence" value="ECO:0007669"/>
    <property type="project" value="TreeGrafter"/>
</dbReference>
<evidence type="ECO:0000256" key="7">
    <source>
        <dbReference type="PROSITE-ProRule" id="PRU10141"/>
    </source>
</evidence>
<keyword evidence="6 7" id="KW-0067">ATP-binding</keyword>
<dbReference type="Pfam" id="PF07714">
    <property type="entry name" value="PK_Tyr_Ser-Thr"/>
    <property type="match status" value="1"/>
</dbReference>
<dbReference type="AlphaFoldDB" id="A0A7R9R037"/>
<dbReference type="InterPro" id="IPR011009">
    <property type="entry name" value="Kinase-like_dom_sf"/>
</dbReference>
<dbReference type="GO" id="GO:0005524">
    <property type="term" value="F:ATP binding"/>
    <property type="evidence" value="ECO:0007669"/>
    <property type="project" value="UniProtKB-UniRule"/>
</dbReference>
<dbReference type="SUPFAM" id="SSF56112">
    <property type="entry name" value="Protein kinase-like (PK-like)"/>
    <property type="match status" value="1"/>
</dbReference>
<dbReference type="Proteomes" id="UP000728032">
    <property type="component" value="Unassembled WGS sequence"/>
</dbReference>
<name>A0A7R9R037_9ACAR</name>
<protein>
    <recommendedName>
        <fullName evidence="8">Protein kinase domain-containing protein</fullName>
    </recommendedName>
</protein>
<evidence type="ECO:0000256" key="3">
    <source>
        <dbReference type="ARBA" id="ARBA00022679"/>
    </source>
</evidence>
<dbReference type="GO" id="GO:0006955">
    <property type="term" value="P:immune response"/>
    <property type="evidence" value="ECO:0007669"/>
    <property type="project" value="TreeGrafter"/>
</dbReference>
<dbReference type="InterPro" id="IPR000719">
    <property type="entry name" value="Prot_kinase_dom"/>
</dbReference>
<keyword evidence="4 7" id="KW-0547">Nucleotide-binding</keyword>
<dbReference type="GO" id="GO:0007254">
    <property type="term" value="P:JNK cascade"/>
    <property type="evidence" value="ECO:0007669"/>
    <property type="project" value="TreeGrafter"/>
</dbReference>